<comment type="caution">
    <text evidence="9">The sequence shown here is derived from an EMBL/GenBank/DDBJ whole genome shotgun (WGS) entry which is preliminary data.</text>
</comment>
<proteinExistence type="predicted"/>
<gene>
    <name evidence="9" type="ORF">CferDRAFT_1973</name>
</gene>
<accession>Q0YUR7</accession>
<dbReference type="EMBL" id="AASE01000001">
    <property type="protein sequence ID" value="EAT59966.1"/>
    <property type="molecule type" value="Genomic_DNA"/>
</dbReference>
<evidence type="ECO:0000256" key="6">
    <source>
        <dbReference type="ARBA" id="ARBA00023136"/>
    </source>
</evidence>
<dbReference type="PANTHER" id="PTHR14969">
    <property type="entry name" value="SPHINGOSINE-1-PHOSPHATE PHOSPHOHYDROLASE"/>
    <property type="match status" value="1"/>
</dbReference>
<dbReference type="InterPro" id="IPR000326">
    <property type="entry name" value="PAP2/HPO"/>
</dbReference>
<evidence type="ECO:0000256" key="1">
    <source>
        <dbReference type="ARBA" id="ARBA00004651"/>
    </source>
</evidence>
<keyword evidence="5 7" id="KW-1133">Transmembrane helix</keyword>
<dbReference type="Gene3D" id="1.20.144.10">
    <property type="entry name" value="Phosphatidic acid phosphatase type 2/haloperoxidase"/>
    <property type="match status" value="2"/>
</dbReference>
<comment type="subcellular location">
    <subcellularLocation>
        <location evidence="1">Cell membrane</location>
        <topology evidence="1">Multi-pass membrane protein</topology>
    </subcellularLocation>
</comment>
<dbReference type="SUPFAM" id="SSF48317">
    <property type="entry name" value="Acid phosphatase/Vanadium-dependent haloperoxidase"/>
    <property type="match status" value="1"/>
</dbReference>
<protein>
    <submittedName>
        <fullName evidence="9">Phosphoesterase, PA-phosphatase related</fullName>
    </submittedName>
</protein>
<sequence length="207" mass="23483">MNTYLRWTLSFCFVLLLCIASFTLADIPAAMRFNALKESPVFQLFSFITLFGESQWYLVPGFLLFIALRKKNPFVARQGLFLFTAVAVSGIAADIIKFIAGRARPKLWFSDKLYLFDFFHTEAEWTSFPSGHSATAFSAAIVLSVYYPRWRLLFFSAAILIACSRIVLTKHYISDVLAGSFLGIASTVLLYNRYFKTRLNAVESSEI</sequence>
<keyword evidence="4" id="KW-0378">Hydrolase</keyword>
<dbReference type="CDD" id="cd03389">
    <property type="entry name" value="PAP2_lipid_A_1_phosphatase"/>
    <property type="match status" value="1"/>
</dbReference>
<feature type="transmembrane region" description="Helical" evidence="7">
    <location>
        <begin position="80"/>
        <end position="100"/>
    </location>
</feature>
<evidence type="ECO:0000256" key="2">
    <source>
        <dbReference type="ARBA" id="ARBA00022475"/>
    </source>
</evidence>
<name>Q0YUR7_9CHLB</name>
<dbReference type="SMART" id="SM00014">
    <property type="entry name" value="acidPPc"/>
    <property type="match status" value="1"/>
</dbReference>
<dbReference type="Pfam" id="PF01569">
    <property type="entry name" value="PAP2"/>
    <property type="match status" value="1"/>
</dbReference>
<organism evidence="9 10">
    <name type="scientific">Chlorobium ferrooxidans DSM 13031</name>
    <dbReference type="NCBI Taxonomy" id="377431"/>
    <lineage>
        <taxon>Bacteria</taxon>
        <taxon>Pseudomonadati</taxon>
        <taxon>Chlorobiota</taxon>
        <taxon>Chlorobiia</taxon>
        <taxon>Chlorobiales</taxon>
        <taxon>Chlorobiaceae</taxon>
        <taxon>Chlorobium/Pelodictyon group</taxon>
        <taxon>Chlorobium</taxon>
    </lineage>
</organism>
<evidence type="ECO:0000313" key="10">
    <source>
        <dbReference type="Proteomes" id="UP000004162"/>
    </source>
</evidence>
<keyword evidence="3 7" id="KW-0812">Transmembrane</keyword>
<feature type="transmembrane region" description="Helical" evidence="7">
    <location>
        <begin position="175"/>
        <end position="194"/>
    </location>
</feature>
<dbReference type="GO" id="GO:0016787">
    <property type="term" value="F:hydrolase activity"/>
    <property type="evidence" value="ECO:0007669"/>
    <property type="project" value="UniProtKB-KW"/>
</dbReference>
<feature type="transmembrane region" description="Helical" evidence="7">
    <location>
        <begin position="150"/>
        <end position="168"/>
    </location>
</feature>
<evidence type="ECO:0000256" key="4">
    <source>
        <dbReference type="ARBA" id="ARBA00022801"/>
    </source>
</evidence>
<dbReference type="GO" id="GO:0005886">
    <property type="term" value="C:plasma membrane"/>
    <property type="evidence" value="ECO:0007669"/>
    <property type="project" value="UniProtKB-SubCell"/>
</dbReference>
<dbReference type="AlphaFoldDB" id="Q0YUR7"/>
<feature type="domain" description="Phosphatidic acid phosphatase type 2/haloperoxidase" evidence="8">
    <location>
        <begin position="78"/>
        <end position="191"/>
    </location>
</feature>
<evidence type="ECO:0000256" key="7">
    <source>
        <dbReference type="SAM" id="Phobius"/>
    </source>
</evidence>
<reference evidence="9 10" key="1">
    <citation type="submission" date="2006-07" db="EMBL/GenBank/DDBJ databases">
        <title>Annotation of the draft genome assembly of Chlorobium ferroxidans DSM 13031.</title>
        <authorList>
            <consortium name="US DOE Joint Genome Institute (JGI-ORNL)"/>
            <person name="Larimer F."/>
            <person name="Land M."/>
            <person name="Hauser L."/>
        </authorList>
    </citation>
    <scope>NUCLEOTIDE SEQUENCE [LARGE SCALE GENOMIC DNA]</scope>
    <source>
        <strain evidence="9 10">DSM 13031</strain>
    </source>
</reference>
<dbReference type="RefSeq" id="WP_006365239.1">
    <property type="nucleotide sequence ID" value="NZ_AASE01000001.1"/>
</dbReference>
<feature type="transmembrane region" description="Helical" evidence="7">
    <location>
        <begin position="41"/>
        <end position="68"/>
    </location>
</feature>
<evidence type="ECO:0000259" key="8">
    <source>
        <dbReference type="SMART" id="SM00014"/>
    </source>
</evidence>
<dbReference type="InterPro" id="IPR036938">
    <property type="entry name" value="PAP2/HPO_sf"/>
</dbReference>
<evidence type="ECO:0000256" key="5">
    <source>
        <dbReference type="ARBA" id="ARBA00022989"/>
    </source>
</evidence>
<dbReference type="Proteomes" id="UP000004162">
    <property type="component" value="Unassembled WGS sequence"/>
</dbReference>
<reference evidence="9 10" key="2">
    <citation type="submission" date="2006-07" db="EMBL/GenBank/DDBJ databases">
        <title>Sequencing of the draft genome and assembly of Chlorobium ferroxidans DSM 13031.</title>
        <authorList>
            <consortium name="US DOE Joint Genome Institute (JGI-PGF)"/>
            <person name="Copeland A."/>
            <person name="Lucas S."/>
            <person name="Lapidus A."/>
            <person name="Barry K."/>
            <person name="Glavina del Rio T."/>
            <person name="Dalin E."/>
            <person name="Tice H."/>
            <person name="Bruce D."/>
            <person name="Pitluck S."/>
            <person name="Richardson P."/>
        </authorList>
    </citation>
    <scope>NUCLEOTIDE SEQUENCE [LARGE SCALE GENOMIC DNA]</scope>
    <source>
        <strain evidence="9 10">DSM 13031</strain>
    </source>
</reference>
<dbReference type="OrthoDB" id="9773582at2"/>
<evidence type="ECO:0000256" key="3">
    <source>
        <dbReference type="ARBA" id="ARBA00022692"/>
    </source>
</evidence>
<keyword evidence="10" id="KW-1185">Reference proteome</keyword>
<dbReference type="PANTHER" id="PTHR14969:SF62">
    <property type="entry name" value="DECAPRENYLPHOSPHORYL-5-PHOSPHORIBOSE PHOSPHATASE RV3807C-RELATED"/>
    <property type="match status" value="1"/>
</dbReference>
<keyword evidence="6 7" id="KW-0472">Membrane</keyword>
<evidence type="ECO:0000313" key="9">
    <source>
        <dbReference type="EMBL" id="EAT59966.1"/>
    </source>
</evidence>
<keyword evidence="2" id="KW-1003">Cell membrane</keyword>